<dbReference type="GO" id="GO:0006094">
    <property type="term" value="P:gluconeogenesis"/>
    <property type="evidence" value="ECO:0007669"/>
    <property type="project" value="UniProtKB-UniRule"/>
</dbReference>
<evidence type="ECO:0000256" key="2">
    <source>
        <dbReference type="ARBA" id="ARBA00006052"/>
    </source>
</evidence>
<feature type="binding site" evidence="10">
    <location>
        <begin position="237"/>
        <end position="245"/>
    </location>
    <ligand>
        <name>ATP</name>
        <dbReference type="ChEBI" id="CHEBI:30616"/>
    </ligand>
</feature>
<protein>
    <recommendedName>
        <fullName evidence="3 10">Phosphoenolpyruvate carboxykinase (ATP)</fullName>
        <shortName evidence="10">PCK</shortName>
        <shortName evidence="10">PEP carboxykinase</shortName>
        <shortName evidence="10">PEPCK</shortName>
        <ecNumber evidence="3 10">4.1.1.49</ecNumber>
    </recommendedName>
</protein>
<dbReference type="PANTHER" id="PTHR30031:SF0">
    <property type="entry name" value="PHOSPHOENOLPYRUVATE CARBOXYKINASE (ATP)"/>
    <property type="match status" value="1"/>
</dbReference>
<reference evidence="11 12" key="1">
    <citation type="submission" date="2017-11" db="EMBL/GenBank/DDBJ databases">
        <title>Infants hospitalized years apart are colonized by the same room-sourced microbial strains.</title>
        <authorList>
            <person name="Brooks B."/>
            <person name="Olm M.R."/>
            <person name="Firek B.A."/>
            <person name="Baker R."/>
            <person name="Thomas B.C."/>
            <person name="Morowitz M.J."/>
            <person name="Banfield J.F."/>
        </authorList>
    </citation>
    <scope>NUCLEOTIDE SEQUENCE [LARGE SCALE GENOMIC DNA]</scope>
    <source>
        <strain evidence="11">S2_009_000_R2_76</strain>
    </source>
</reference>
<feature type="binding site" evidence="10">
    <location>
        <position position="60"/>
    </location>
    <ligand>
        <name>substrate</name>
    </ligand>
</feature>
<evidence type="ECO:0000313" key="12">
    <source>
        <dbReference type="Proteomes" id="UP000249645"/>
    </source>
</evidence>
<dbReference type="NCBIfam" id="TIGR00224">
    <property type="entry name" value="pckA"/>
    <property type="match status" value="1"/>
</dbReference>
<dbReference type="AlphaFoldDB" id="A0A2W5GID5"/>
<dbReference type="NCBIfam" id="NF006821">
    <property type="entry name" value="PRK09344.1-3"/>
    <property type="match status" value="1"/>
</dbReference>
<dbReference type="InterPro" id="IPR015994">
    <property type="entry name" value="PEPCK_ATP_CS"/>
</dbReference>
<evidence type="ECO:0000256" key="10">
    <source>
        <dbReference type="HAMAP-Rule" id="MF_00453"/>
    </source>
</evidence>
<keyword evidence="7 10" id="KW-0067">ATP-binding</keyword>
<feature type="binding site" evidence="10">
    <location>
        <position position="221"/>
    </location>
    <ligand>
        <name>Mn(2+)</name>
        <dbReference type="ChEBI" id="CHEBI:29035"/>
    </ligand>
</feature>
<dbReference type="GO" id="GO:0016301">
    <property type="term" value="F:kinase activity"/>
    <property type="evidence" value="ECO:0007669"/>
    <property type="project" value="UniProtKB-KW"/>
</dbReference>
<comment type="function">
    <text evidence="10">Involved in the gluconeogenesis. Catalyzes the conversion of oxaloacetate (OAA) to phosphoenolpyruvate (PEP) through direct phosphoryl transfer between the nucleoside triphosphate and OAA.</text>
</comment>
<dbReference type="InterPro" id="IPR001272">
    <property type="entry name" value="PEP_carboxykinase_ATP"/>
</dbReference>
<comment type="caution">
    <text evidence="11">The sequence shown here is derived from an EMBL/GenBank/DDBJ whole genome shotgun (WGS) entry which is preliminary data.</text>
</comment>
<feature type="binding site" evidence="10">
    <location>
        <begin position="443"/>
        <end position="444"/>
    </location>
    <ligand>
        <name>ATP</name>
        <dbReference type="ChEBI" id="CHEBI:30616"/>
    </ligand>
</feature>
<dbReference type="Gene3D" id="3.40.449.10">
    <property type="entry name" value="Phosphoenolpyruvate Carboxykinase, domain 1"/>
    <property type="match status" value="1"/>
</dbReference>
<proteinExistence type="inferred from homology"/>
<dbReference type="PIRSF" id="PIRSF006294">
    <property type="entry name" value="PEP_crbxkin"/>
    <property type="match status" value="1"/>
</dbReference>
<comment type="cofactor">
    <cofactor evidence="10">
        <name>Mn(2+)</name>
        <dbReference type="ChEBI" id="CHEBI:29035"/>
    </cofactor>
    <text evidence="10">Binds 1 Mn(2+) ion per subunit.</text>
</comment>
<sequence length="538" mass="59447">MRENGKNSSNIDLKSFGLNVGIANWNLSPEKLIQQTIDLKQGVLNDTGALCVNTGKFTGRSPKDKFIVKDSVTEKIIDWGNINIPIAPYVFESLYNTVCKSLENKEVWVRNVAACADSRFQISILAVNETPWANLFCDQLFLRPSEEEMHNAKVDWLILQVPSFDAEPAIDGTRSENFTMINFSRKVILIGGSGYTGEMKKGIFSVLNFVLPYYDDVLPMHCAANEGEDGDVALFFGLSGTGKTTLSTDAHRKLIGDDEHGWSDSSIFNFEGGCYAKCINLSKDHEPQIYNALKNGSLIENVVFFQDSNMVNFDDDTITENTRAAYPIHHIENAKEKSCGGVPKNIFFLTCDASGVLPPISKLTKGQAMYHFLSGYTAKVAGTEMGISEPESTFSACFGNVFLPLHPVKYANILGKKLDENPDIKVWLVNTGWTGGSYGFGKRISLKYTRQLIKSAIDGALDHVAYNTHSVFGLAMPSNCPEVPSEILNPENTWANKAEYDAKAIELAGKFIKNFEKYQAASNVEILDAAPTFYKNVS</sequence>
<comment type="catalytic activity">
    <reaction evidence="9 10">
        <text>oxaloacetate + ATP = phosphoenolpyruvate + ADP + CO2</text>
        <dbReference type="Rhea" id="RHEA:18617"/>
        <dbReference type="ChEBI" id="CHEBI:16452"/>
        <dbReference type="ChEBI" id="CHEBI:16526"/>
        <dbReference type="ChEBI" id="CHEBI:30616"/>
        <dbReference type="ChEBI" id="CHEBI:58702"/>
        <dbReference type="ChEBI" id="CHEBI:456216"/>
        <dbReference type="EC" id="4.1.1.49"/>
    </reaction>
</comment>
<dbReference type="EC" id="4.1.1.49" evidence="3 10"/>
<dbReference type="InterPro" id="IPR013035">
    <property type="entry name" value="PEP_carboxykinase_C"/>
</dbReference>
<feature type="binding site" evidence="10">
    <location>
        <position position="201"/>
    </location>
    <ligand>
        <name>Mn(2+)</name>
        <dbReference type="ChEBI" id="CHEBI:29035"/>
    </ligand>
</feature>
<evidence type="ECO:0000256" key="4">
    <source>
        <dbReference type="ARBA" id="ARBA00022432"/>
    </source>
</evidence>
<feature type="binding site" evidence="10">
    <location>
        <position position="449"/>
    </location>
    <ligand>
        <name>ATP</name>
        <dbReference type="ChEBI" id="CHEBI:30616"/>
    </ligand>
</feature>
<keyword evidence="6 10" id="KW-0210">Decarboxylase</keyword>
<dbReference type="PROSITE" id="PS00532">
    <property type="entry name" value="PEPCK_ATP"/>
    <property type="match status" value="1"/>
</dbReference>
<dbReference type="EMBL" id="QFOI01000261">
    <property type="protein sequence ID" value="PZP45506.1"/>
    <property type="molecule type" value="Genomic_DNA"/>
</dbReference>
<dbReference type="FunFam" id="2.170.8.10:FF:000001">
    <property type="entry name" value="Phosphoenolpyruvate carboxykinase (ATP)"/>
    <property type="match status" value="1"/>
</dbReference>
<dbReference type="NCBIfam" id="NF006820">
    <property type="entry name" value="PRK09344.1-2"/>
    <property type="match status" value="1"/>
</dbReference>
<feature type="binding site" evidence="10">
    <location>
        <position position="201"/>
    </location>
    <ligand>
        <name>ATP</name>
        <dbReference type="ChEBI" id="CHEBI:30616"/>
    </ligand>
</feature>
<dbReference type="GO" id="GO:0005524">
    <property type="term" value="F:ATP binding"/>
    <property type="evidence" value="ECO:0007669"/>
    <property type="project" value="UniProtKB-UniRule"/>
</dbReference>
<evidence type="ECO:0000256" key="9">
    <source>
        <dbReference type="ARBA" id="ARBA00047371"/>
    </source>
</evidence>
<dbReference type="SUPFAM" id="SSF68923">
    <property type="entry name" value="PEP carboxykinase N-terminal domain"/>
    <property type="match status" value="1"/>
</dbReference>
<keyword evidence="8 10" id="KW-0456">Lyase</keyword>
<evidence type="ECO:0000256" key="1">
    <source>
        <dbReference type="ARBA" id="ARBA00004742"/>
    </source>
</evidence>
<feature type="binding site" evidence="10">
    <location>
        <position position="323"/>
    </location>
    <ligand>
        <name>substrate</name>
    </ligand>
</feature>
<dbReference type="Gene3D" id="2.170.8.10">
    <property type="entry name" value="Phosphoenolpyruvate Carboxykinase, domain 2"/>
    <property type="match status" value="1"/>
</dbReference>
<dbReference type="GO" id="GO:0005829">
    <property type="term" value="C:cytosol"/>
    <property type="evidence" value="ECO:0007669"/>
    <property type="project" value="TreeGrafter"/>
</dbReference>
<dbReference type="Gene3D" id="3.90.228.20">
    <property type="match status" value="1"/>
</dbReference>
<comment type="similarity">
    <text evidence="2 10">Belongs to the phosphoenolpyruvate carboxykinase (ATP) family.</text>
</comment>
<keyword evidence="10" id="KW-0464">Manganese</keyword>
<dbReference type="HAMAP" id="MF_00453">
    <property type="entry name" value="PEPCK_ATP"/>
    <property type="match status" value="1"/>
</dbReference>
<keyword evidence="11" id="KW-0808">Transferase</keyword>
<feature type="binding site" evidence="10">
    <location>
        <position position="258"/>
    </location>
    <ligand>
        <name>Mn(2+)</name>
        <dbReference type="ChEBI" id="CHEBI:29035"/>
    </ligand>
</feature>
<feature type="binding site" evidence="10">
    <location>
        <position position="323"/>
    </location>
    <ligand>
        <name>ATP</name>
        <dbReference type="ChEBI" id="CHEBI:30616"/>
    </ligand>
</feature>
<accession>A0A2W5GID5</accession>
<keyword evidence="10" id="KW-0963">Cytoplasm</keyword>
<evidence type="ECO:0000256" key="7">
    <source>
        <dbReference type="ARBA" id="ARBA00022840"/>
    </source>
</evidence>
<keyword evidence="11" id="KW-0670">Pyruvate</keyword>
<keyword evidence="11" id="KW-0418">Kinase</keyword>
<organism evidence="11 12">
    <name type="scientific">Pseudopedobacter saltans</name>
    <dbReference type="NCBI Taxonomy" id="151895"/>
    <lineage>
        <taxon>Bacteria</taxon>
        <taxon>Pseudomonadati</taxon>
        <taxon>Bacteroidota</taxon>
        <taxon>Sphingobacteriia</taxon>
        <taxon>Sphingobacteriales</taxon>
        <taxon>Sphingobacteriaceae</taxon>
        <taxon>Pseudopedobacter</taxon>
    </lineage>
</organism>
<evidence type="ECO:0000256" key="6">
    <source>
        <dbReference type="ARBA" id="ARBA00022793"/>
    </source>
</evidence>
<feature type="binding site" evidence="10">
    <location>
        <position position="286"/>
    </location>
    <ligand>
        <name>ATP</name>
        <dbReference type="ChEBI" id="CHEBI:30616"/>
    </ligand>
</feature>
<dbReference type="UniPathway" id="UPA00138"/>
<feature type="binding site" evidence="10">
    <location>
        <position position="221"/>
    </location>
    <ligand>
        <name>ATP</name>
        <dbReference type="ChEBI" id="CHEBI:30616"/>
    </ligand>
</feature>
<dbReference type="Proteomes" id="UP000249645">
    <property type="component" value="Unassembled WGS sequence"/>
</dbReference>
<evidence type="ECO:0000256" key="3">
    <source>
        <dbReference type="ARBA" id="ARBA00012363"/>
    </source>
</evidence>
<evidence type="ECO:0000313" key="11">
    <source>
        <dbReference type="EMBL" id="PZP45506.1"/>
    </source>
</evidence>
<dbReference type="GO" id="GO:0004612">
    <property type="term" value="F:phosphoenolpyruvate carboxykinase (ATP) activity"/>
    <property type="evidence" value="ECO:0007669"/>
    <property type="project" value="UniProtKB-UniRule"/>
</dbReference>
<keyword evidence="10" id="KW-0479">Metal-binding</keyword>
<comment type="pathway">
    <text evidence="1 10">Carbohydrate biosynthesis; gluconeogenesis.</text>
</comment>
<keyword evidence="4 10" id="KW-0312">Gluconeogenesis</keyword>
<name>A0A2W5GID5_9SPHI</name>
<dbReference type="InterPro" id="IPR008210">
    <property type="entry name" value="PEP_carboxykinase_N"/>
</dbReference>
<evidence type="ECO:0000256" key="8">
    <source>
        <dbReference type="ARBA" id="ARBA00023239"/>
    </source>
</evidence>
<comment type="subcellular location">
    <subcellularLocation>
        <location evidence="10">Cytoplasm</location>
    </subcellularLocation>
</comment>
<keyword evidence="5 10" id="KW-0547">Nucleotide-binding</keyword>
<dbReference type="Pfam" id="PF01293">
    <property type="entry name" value="PEPCK_ATP"/>
    <property type="match status" value="1"/>
</dbReference>
<dbReference type="GO" id="GO:0046872">
    <property type="term" value="F:metal ion binding"/>
    <property type="evidence" value="ECO:0007669"/>
    <property type="project" value="UniProtKB-KW"/>
</dbReference>
<feature type="binding site" evidence="10">
    <location>
        <position position="201"/>
    </location>
    <ligand>
        <name>substrate</name>
    </ligand>
</feature>
<feature type="binding site" evidence="10">
    <location>
        <position position="195"/>
    </location>
    <ligand>
        <name>substrate</name>
    </ligand>
</feature>
<dbReference type="SUPFAM" id="SSF53795">
    <property type="entry name" value="PEP carboxykinase-like"/>
    <property type="match status" value="1"/>
</dbReference>
<evidence type="ECO:0000256" key="5">
    <source>
        <dbReference type="ARBA" id="ARBA00022741"/>
    </source>
</evidence>
<gene>
    <name evidence="10 11" type="primary">pckA</name>
    <name evidence="11" type="ORF">DI598_13180</name>
</gene>
<dbReference type="PANTHER" id="PTHR30031">
    <property type="entry name" value="PHOSPHOENOLPYRUVATE CARBOXYKINASE ATP"/>
    <property type="match status" value="1"/>
</dbReference>